<keyword evidence="2" id="KW-1185">Reference proteome</keyword>
<proteinExistence type="predicted"/>
<gene>
    <name evidence="1" type="ORF">R1sor_010557</name>
</gene>
<evidence type="ECO:0000313" key="1">
    <source>
        <dbReference type="EMBL" id="KAL3696481.1"/>
    </source>
</evidence>
<dbReference type="Proteomes" id="UP001633002">
    <property type="component" value="Unassembled WGS sequence"/>
</dbReference>
<dbReference type="PANTHER" id="PTHR45763:SF46">
    <property type="entry name" value="AB HYDROLASE-1 DOMAIN-CONTAINING PROTEIN"/>
    <property type="match status" value="1"/>
</dbReference>
<sequence>MAKDIELLISKWSFEPEEVAGVYKGPFQIWQGLEDSLVPTSLQRWVKNNVPGLVELYELPNEGHLSWFCYNAKAHHKVFETLFGEYIPVDEVQAAKEELGEK</sequence>
<protein>
    <submittedName>
        <fullName evidence="1">Uncharacterized protein</fullName>
    </submittedName>
</protein>
<dbReference type="PANTHER" id="PTHR45763">
    <property type="entry name" value="HYDROLASE, ALPHA/BETA FOLD FAMILY PROTEIN, EXPRESSED-RELATED"/>
    <property type="match status" value="1"/>
</dbReference>
<dbReference type="AlphaFoldDB" id="A0ABD3HZS8"/>
<evidence type="ECO:0000313" key="2">
    <source>
        <dbReference type="Proteomes" id="UP001633002"/>
    </source>
</evidence>
<dbReference type="EMBL" id="JBJQOH010000002">
    <property type="protein sequence ID" value="KAL3696481.1"/>
    <property type="molecule type" value="Genomic_DNA"/>
</dbReference>
<name>A0ABD3HZS8_9MARC</name>
<comment type="caution">
    <text evidence="1">The sequence shown here is derived from an EMBL/GenBank/DDBJ whole genome shotgun (WGS) entry which is preliminary data.</text>
</comment>
<organism evidence="1 2">
    <name type="scientific">Riccia sorocarpa</name>
    <dbReference type="NCBI Taxonomy" id="122646"/>
    <lineage>
        <taxon>Eukaryota</taxon>
        <taxon>Viridiplantae</taxon>
        <taxon>Streptophyta</taxon>
        <taxon>Embryophyta</taxon>
        <taxon>Marchantiophyta</taxon>
        <taxon>Marchantiopsida</taxon>
        <taxon>Marchantiidae</taxon>
        <taxon>Marchantiales</taxon>
        <taxon>Ricciaceae</taxon>
        <taxon>Riccia</taxon>
    </lineage>
</organism>
<accession>A0ABD3HZS8</accession>
<dbReference type="Gene3D" id="3.40.50.1820">
    <property type="entry name" value="alpha/beta hydrolase"/>
    <property type="match status" value="1"/>
</dbReference>
<dbReference type="SUPFAM" id="SSF53474">
    <property type="entry name" value="alpha/beta-Hydrolases"/>
    <property type="match status" value="1"/>
</dbReference>
<dbReference type="InterPro" id="IPR029058">
    <property type="entry name" value="AB_hydrolase_fold"/>
</dbReference>
<reference evidence="1 2" key="1">
    <citation type="submission" date="2024-09" db="EMBL/GenBank/DDBJ databases">
        <title>Chromosome-scale assembly of Riccia sorocarpa.</title>
        <authorList>
            <person name="Paukszto L."/>
        </authorList>
    </citation>
    <scope>NUCLEOTIDE SEQUENCE [LARGE SCALE GENOMIC DNA]</scope>
    <source>
        <strain evidence="1">LP-2024</strain>
        <tissue evidence="1">Aerial parts of the thallus</tissue>
    </source>
</reference>